<evidence type="ECO:0000313" key="2">
    <source>
        <dbReference type="EMBL" id="KAJ1215682.1"/>
    </source>
</evidence>
<accession>A0AAV7WRZ1</accession>
<keyword evidence="3" id="KW-1185">Reference proteome</keyword>
<dbReference type="Proteomes" id="UP001066276">
    <property type="component" value="Chromosome 1_1"/>
</dbReference>
<feature type="compositionally biased region" description="Polar residues" evidence="1">
    <location>
        <begin position="73"/>
        <end position="85"/>
    </location>
</feature>
<reference evidence="2" key="1">
    <citation type="journal article" date="2022" name="bioRxiv">
        <title>Sequencing and chromosome-scale assembly of the giantPleurodeles waltlgenome.</title>
        <authorList>
            <person name="Brown T."/>
            <person name="Elewa A."/>
            <person name="Iarovenko S."/>
            <person name="Subramanian E."/>
            <person name="Araus A.J."/>
            <person name="Petzold A."/>
            <person name="Susuki M."/>
            <person name="Suzuki K.-i.T."/>
            <person name="Hayashi T."/>
            <person name="Toyoda A."/>
            <person name="Oliveira C."/>
            <person name="Osipova E."/>
            <person name="Leigh N.D."/>
            <person name="Simon A."/>
            <person name="Yun M.H."/>
        </authorList>
    </citation>
    <scope>NUCLEOTIDE SEQUENCE</scope>
    <source>
        <strain evidence="2">20211129_DDA</strain>
        <tissue evidence="2">Liver</tissue>
    </source>
</reference>
<evidence type="ECO:0000256" key="1">
    <source>
        <dbReference type="SAM" id="MobiDB-lite"/>
    </source>
</evidence>
<name>A0AAV7WRZ1_PLEWA</name>
<protein>
    <submittedName>
        <fullName evidence="2">Uncharacterized protein</fullName>
    </submittedName>
</protein>
<organism evidence="2 3">
    <name type="scientific">Pleurodeles waltl</name>
    <name type="common">Iberian ribbed newt</name>
    <dbReference type="NCBI Taxonomy" id="8319"/>
    <lineage>
        <taxon>Eukaryota</taxon>
        <taxon>Metazoa</taxon>
        <taxon>Chordata</taxon>
        <taxon>Craniata</taxon>
        <taxon>Vertebrata</taxon>
        <taxon>Euteleostomi</taxon>
        <taxon>Amphibia</taxon>
        <taxon>Batrachia</taxon>
        <taxon>Caudata</taxon>
        <taxon>Salamandroidea</taxon>
        <taxon>Salamandridae</taxon>
        <taxon>Pleurodelinae</taxon>
        <taxon>Pleurodeles</taxon>
    </lineage>
</organism>
<dbReference type="EMBL" id="JANPWB010000001">
    <property type="protein sequence ID" value="KAJ1215682.1"/>
    <property type="molecule type" value="Genomic_DNA"/>
</dbReference>
<evidence type="ECO:0000313" key="3">
    <source>
        <dbReference type="Proteomes" id="UP001066276"/>
    </source>
</evidence>
<dbReference type="AlphaFoldDB" id="A0AAV7WRZ1"/>
<feature type="region of interest" description="Disordered" evidence="1">
    <location>
        <begin position="43"/>
        <end position="112"/>
    </location>
</feature>
<sequence>MLHVKTCKICNLCSASLRYLESLCCQVDNAHPEFALARIDASPLPRRRHSSVNTHQLDDRIDASPLPRRRRASGNTHNRSINGCQYGNKGSGPPPQRIQAQLTPGEFQHQGR</sequence>
<comment type="caution">
    <text evidence="2">The sequence shown here is derived from an EMBL/GenBank/DDBJ whole genome shotgun (WGS) entry which is preliminary data.</text>
</comment>
<gene>
    <name evidence="2" type="ORF">NDU88_003290</name>
</gene>
<proteinExistence type="predicted"/>